<dbReference type="GO" id="GO:0044423">
    <property type="term" value="C:virion component"/>
    <property type="evidence" value="ECO:0007669"/>
    <property type="project" value="UniProtKB-KW"/>
</dbReference>
<dbReference type="Proteomes" id="UP000270450">
    <property type="component" value="Segment"/>
</dbReference>
<organism evidence="10">
    <name type="scientific">Vaccinia virus</name>
    <name type="common">VACV</name>
    <name type="synonym">Orthopoxvirus vaccinia</name>
    <dbReference type="NCBI Taxonomy" id="10245"/>
    <lineage>
        <taxon>Viruses</taxon>
        <taxon>Varidnaviria</taxon>
        <taxon>Bamfordvirae</taxon>
        <taxon>Nucleocytoviricota</taxon>
        <taxon>Pokkesviricetes</taxon>
        <taxon>Chitovirales</taxon>
        <taxon>Poxviridae</taxon>
        <taxon>Chordopoxvirinae</taxon>
        <taxon>Orthopoxvirus</taxon>
    </lineage>
</organism>
<comment type="subcellular location">
    <subcellularLocation>
        <location evidence="1">Virion</location>
    </subcellularLocation>
</comment>
<evidence type="ECO:0000256" key="6">
    <source>
        <dbReference type="ARBA" id="ARBA00023015"/>
    </source>
</evidence>
<name>A0A2I6J193_VACCV</name>
<keyword evidence="6" id="KW-0805">Transcription regulation</keyword>
<evidence type="ECO:0000313" key="10">
    <source>
        <dbReference type="EMBL" id="AUL80229.1"/>
    </source>
</evidence>
<proteinExistence type="inferred from homology"/>
<accession>A0A2I6J193</accession>
<dbReference type="GO" id="GO:0006353">
    <property type="term" value="P:DNA-templated transcription termination"/>
    <property type="evidence" value="ECO:0007669"/>
    <property type="project" value="UniProtKB-KW"/>
</dbReference>
<comment type="similarity">
    <text evidence="2">Belongs to the poxviridae protein RAP94 family.</text>
</comment>
<evidence type="ECO:0000256" key="7">
    <source>
        <dbReference type="ARBA" id="ARBA00023163"/>
    </source>
</evidence>
<dbReference type="GO" id="GO:0003700">
    <property type="term" value="F:DNA-binding transcription factor activity"/>
    <property type="evidence" value="ECO:0007669"/>
    <property type="project" value="InterPro"/>
</dbReference>
<dbReference type="Pfam" id="PF03294">
    <property type="entry name" value="Pox_Rap94"/>
    <property type="match status" value="1"/>
</dbReference>
<protein>
    <recommendedName>
        <fullName evidence="3">RNA polymerase-associated transcription-specificity factor RAP94</fullName>
    </recommendedName>
    <alternativeName>
        <fullName evidence="8">Protein H4</fullName>
    </alternativeName>
    <alternativeName>
        <fullName evidence="9">RPO-associated protein of 94 kDa</fullName>
    </alternativeName>
</protein>
<evidence type="ECO:0000256" key="2">
    <source>
        <dbReference type="ARBA" id="ARBA00007680"/>
    </source>
</evidence>
<dbReference type="EMBL" id="MG012795">
    <property type="protein sequence ID" value="AUL80229.1"/>
    <property type="molecule type" value="Genomic_DNA"/>
</dbReference>
<keyword evidence="5" id="KW-0946">Virion</keyword>
<keyword evidence="7" id="KW-0804">Transcription</keyword>
<evidence type="ECO:0000256" key="3">
    <source>
        <dbReference type="ARBA" id="ARBA00019543"/>
    </source>
</evidence>
<sequence>MKNLLTYLEKNLDQQKFSKKYLDFAYLCRHIGIPISKKKNNVRYVFLYKIDGLSIPIIIKDFLGVKYVYLENTGKNYKNSFSEDHNNSLSDWGKVIIPLLKDRHLYSYIFLFSYHLHGHFTDLNARDEPVFVKRKKIDIIELDERQAWKKDVRVEFAPCEHQIRLKEAMKVDANYFTKINNFANELIYYEDGVAYCRVCGINIPIFNLDATDVIKNTVIVSTIKNTIYLSEPYSYFVHSQRFIFNIIKSFDNIMNSQTWVMIYNINRQILNFLIDINSRRQEYEKTFSSETKRGLFFLRLSANLL</sequence>
<evidence type="ECO:0000256" key="8">
    <source>
        <dbReference type="ARBA" id="ARBA00032150"/>
    </source>
</evidence>
<reference evidence="10" key="1">
    <citation type="journal article" date="2018" name="Emerg. Infect. Dis.">
        <title>Ocular Vaccinia Infection in Dairy Worker, Brazil.</title>
        <authorList>
            <person name="Teixeira Lima M."/>
            <person name="Pereira Oliveira G."/>
            <person name="Bretas de Oliveira D."/>
            <person name="Mesquita Vaz S."/>
            <person name="de Souza Trindade G."/>
            <person name="Santos Abrahao J."/>
            <person name="Geessien Kroon E."/>
        </authorList>
    </citation>
    <scope>NUCLEOTIDE SEQUENCE [LARGE SCALE GENOMIC DNA]</scope>
    <source>
        <strain evidence="10">CEyV1</strain>
    </source>
</reference>
<evidence type="ECO:0000256" key="1">
    <source>
        <dbReference type="ARBA" id="ARBA00004328"/>
    </source>
</evidence>
<evidence type="ECO:0000256" key="4">
    <source>
        <dbReference type="ARBA" id="ARBA00022472"/>
    </source>
</evidence>
<dbReference type="InterPro" id="IPR004974">
    <property type="entry name" value="Pox_Rap94"/>
</dbReference>
<evidence type="ECO:0000256" key="9">
    <source>
        <dbReference type="ARBA" id="ARBA00033422"/>
    </source>
</evidence>
<keyword evidence="4" id="KW-0806">Transcription termination</keyword>
<evidence type="ECO:0000256" key="5">
    <source>
        <dbReference type="ARBA" id="ARBA00022844"/>
    </source>
</evidence>